<proteinExistence type="predicted"/>
<evidence type="ECO:0000313" key="3">
    <source>
        <dbReference type="Proteomes" id="UP000198856"/>
    </source>
</evidence>
<organism evidence="2 3">
    <name type="scientific">Halovenus aranensis</name>
    <dbReference type="NCBI Taxonomy" id="890420"/>
    <lineage>
        <taxon>Archaea</taxon>
        <taxon>Methanobacteriati</taxon>
        <taxon>Methanobacteriota</taxon>
        <taxon>Stenosarchaea group</taxon>
        <taxon>Halobacteria</taxon>
        <taxon>Halobacteriales</taxon>
        <taxon>Haloarculaceae</taxon>
        <taxon>Halovenus</taxon>
    </lineage>
</organism>
<dbReference type="EMBL" id="FNFC01000008">
    <property type="protein sequence ID" value="SDJ74283.1"/>
    <property type="molecule type" value="Genomic_DNA"/>
</dbReference>
<dbReference type="Proteomes" id="UP000198856">
    <property type="component" value="Unassembled WGS sequence"/>
</dbReference>
<sequence>MSYSQQSGISVPSTWLGLNTRATDLLLTISLVIVSLSFLAMATGEYRAVAFVATVGIAVVGLGITLIRLSEYLRQNR</sequence>
<gene>
    <name evidence="2" type="ORF">SAMN05216226_108121</name>
</gene>
<accession>A0A1G8W825</accession>
<evidence type="ECO:0000256" key="1">
    <source>
        <dbReference type="SAM" id="Phobius"/>
    </source>
</evidence>
<name>A0A1G8W825_9EURY</name>
<keyword evidence="1" id="KW-0472">Membrane</keyword>
<feature type="transmembrane region" description="Helical" evidence="1">
    <location>
        <begin position="48"/>
        <end position="69"/>
    </location>
</feature>
<evidence type="ECO:0000313" key="2">
    <source>
        <dbReference type="EMBL" id="SDJ74283.1"/>
    </source>
</evidence>
<keyword evidence="1" id="KW-0812">Transmembrane</keyword>
<keyword evidence="3" id="KW-1185">Reference proteome</keyword>
<keyword evidence="1" id="KW-1133">Transmembrane helix</keyword>
<reference evidence="2 3" key="1">
    <citation type="submission" date="2016-10" db="EMBL/GenBank/DDBJ databases">
        <authorList>
            <person name="de Groot N.N."/>
        </authorList>
    </citation>
    <scope>NUCLEOTIDE SEQUENCE [LARGE SCALE GENOMIC DNA]</scope>
    <source>
        <strain evidence="2 3">IBRC-M10015</strain>
    </source>
</reference>
<protein>
    <submittedName>
        <fullName evidence="2">Uncharacterized protein</fullName>
    </submittedName>
</protein>
<dbReference type="AlphaFoldDB" id="A0A1G8W825"/>
<feature type="transmembrane region" description="Helical" evidence="1">
    <location>
        <begin position="25"/>
        <end position="42"/>
    </location>
</feature>